<keyword evidence="3" id="KW-1185">Reference proteome</keyword>
<name>A0ABR3G3E2_9PEZI</name>
<sequence>WYEFVNPNCITDPTEAEAEAEADPAEGPTEAEADPAEDPIEAEADPAEDPTGWSEGSAESVDVIGIGALGDSTGTSGGKISPH</sequence>
<feature type="compositionally biased region" description="Acidic residues" evidence="1">
    <location>
        <begin position="14"/>
        <end position="48"/>
    </location>
</feature>
<protein>
    <submittedName>
        <fullName evidence="2">Uncharacterized protein</fullName>
    </submittedName>
</protein>
<dbReference type="Proteomes" id="UP001447188">
    <property type="component" value="Unassembled WGS sequence"/>
</dbReference>
<comment type="caution">
    <text evidence="2">The sequence shown here is derived from an EMBL/GenBank/DDBJ whole genome shotgun (WGS) entry which is preliminary data.</text>
</comment>
<evidence type="ECO:0000313" key="2">
    <source>
        <dbReference type="EMBL" id="KAL0630467.1"/>
    </source>
</evidence>
<evidence type="ECO:0000313" key="3">
    <source>
        <dbReference type="Proteomes" id="UP001447188"/>
    </source>
</evidence>
<accession>A0ABR3G3E2</accession>
<gene>
    <name evidence="2" type="ORF">Q9L58_010685</name>
</gene>
<organism evidence="2 3">
    <name type="scientific">Discina gigas</name>
    <dbReference type="NCBI Taxonomy" id="1032678"/>
    <lineage>
        <taxon>Eukaryota</taxon>
        <taxon>Fungi</taxon>
        <taxon>Dikarya</taxon>
        <taxon>Ascomycota</taxon>
        <taxon>Pezizomycotina</taxon>
        <taxon>Pezizomycetes</taxon>
        <taxon>Pezizales</taxon>
        <taxon>Discinaceae</taxon>
        <taxon>Discina</taxon>
    </lineage>
</organism>
<dbReference type="EMBL" id="JBBBZM010000620">
    <property type="protein sequence ID" value="KAL0630467.1"/>
    <property type="molecule type" value="Genomic_DNA"/>
</dbReference>
<proteinExistence type="predicted"/>
<feature type="non-terminal residue" evidence="2">
    <location>
        <position position="1"/>
    </location>
</feature>
<reference evidence="2 3" key="1">
    <citation type="submission" date="2024-02" db="EMBL/GenBank/DDBJ databases">
        <title>Discinaceae phylogenomics.</title>
        <authorList>
            <person name="Dirks A.C."/>
            <person name="James T.Y."/>
        </authorList>
    </citation>
    <scope>NUCLEOTIDE SEQUENCE [LARGE SCALE GENOMIC DNA]</scope>
    <source>
        <strain evidence="2 3">ACD0624</strain>
    </source>
</reference>
<feature type="region of interest" description="Disordered" evidence="1">
    <location>
        <begin position="1"/>
        <end position="83"/>
    </location>
</feature>
<evidence type="ECO:0000256" key="1">
    <source>
        <dbReference type="SAM" id="MobiDB-lite"/>
    </source>
</evidence>